<evidence type="ECO:0000259" key="5">
    <source>
        <dbReference type="PROSITE" id="PS50977"/>
    </source>
</evidence>
<dbReference type="Proteomes" id="UP000238362">
    <property type="component" value="Unassembled WGS sequence"/>
</dbReference>
<protein>
    <submittedName>
        <fullName evidence="6">TetR family transcriptional regulator</fullName>
    </submittedName>
</protein>
<keyword evidence="2 4" id="KW-0238">DNA-binding</keyword>
<keyword evidence="3" id="KW-0804">Transcription</keyword>
<dbReference type="SUPFAM" id="SSF48498">
    <property type="entry name" value="Tetracyclin repressor-like, C-terminal domain"/>
    <property type="match status" value="1"/>
</dbReference>
<evidence type="ECO:0000256" key="2">
    <source>
        <dbReference type="ARBA" id="ARBA00023125"/>
    </source>
</evidence>
<dbReference type="AlphaFoldDB" id="A0A2T0LMJ9"/>
<feature type="domain" description="HTH tetR-type" evidence="5">
    <location>
        <begin position="9"/>
        <end position="69"/>
    </location>
</feature>
<dbReference type="SUPFAM" id="SSF46689">
    <property type="entry name" value="Homeodomain-like"/>
    <property type="match status" value="1"/>
</dbReference>
<dbReference type="Pfam" id="PF16925">
    <property type="entry name" value="TetR_C_13"/>
    <property type="match status" value="1"/>
</dbReference>
<feature type="DNA-binding region" description="H-T-H motif" evidence="4">
    <location>
        <begin position="32"/>
        <end position="51"/>
    </location>
</feature>
<dbReference type="PRINTS" id="PR00455">
    <property type="entry name" value="HTHTETR"/>
</dbReference>
<name>A0A2T0LMJ9_9PSEU</name>
<proteinExistence type="predicted"/>
<dbReference type="Gene3D" id="1.10.357.10">
    <property type="entry name" value="Tetracycline Repressor, domain 2"/>
    <property type="match status" value="1"/>
</dbReference>
<evidence type="ECO:0000313" key="7">
    <source>
        <dbReference type="Proteomes" id="UP000238362"/>
    </source>
</evidence>
<dbReference type="PANTHER" id="PTHR47506:SF1">
    <property type="entry name" value="HTH-TYPE TRANSCRIPTIONAL REGULATOR YJDC"/>
    <property type="match status" value="1"/>
</dbReference>
<dbReference type="InterPro" id="IPR036271">
    <property type="entry name" value="Tet_transcr_reg_TetR-rel_C_sf"/>
</dbReference>
<reference evidence="6 7" key="1">
    <citation type="submission" date="2018-03" db="EMBL/GenBank/DDBJ databases">
        <title>Genomic Encyclopedia of Type Strains, Phase III (KMG-III): the genomes of soil and plant-associated and newly described type strains.</title>
        <authorList>
            <person name="Whitman W."/>
        </authorList>
    </citation>
    <scope>NUCLEOTIDE SEQUENCE [LARGE SCALE GENOMIC DNA]</scope>
    <source>
        <strain evidence="6 7">CGMCC 4.7125</strain>
    </source>
</reference>
<dbReference type="Gene3D" id="1.10.10.60">
    <property type="entry name" value="Homeodomain-like"/>
    <property type="match status" value="1"/>
</dbReference>
<sequence length="201" mass="22003">MAGRGRPRGFDRDAALDAAMRLFWERGYEATSLSELTEVMGIRSPSLYAAFGSKEELFRSAVARYLETEGEPAQRALREEPTARQAVEVYLRRNACAYTEPGVPRGCMVVLAGTNCSAGNRGVHEFLAEIRRQDKASLRERLDRGIADGDLPEGANTGALASFYNTVLYGLSIQARDGASRDELLEIVDEAMAAWPGAPVR</sequence>
<keyword evidence="7" id="KW-1185">Reference proteome</keyword>
<evidence type="ECO:0000256" key="4">
    <source>
        <dbReference type="PROSITE-ProRule" id="PRU00335"/>
    </source>
</evidence>
<dbReference type="EMBL" id="PVNH01000012">
    <property type="protein sequence ID" value="PRX44306.1"/>
    <property type="molecule type" value="Genomic_DNA"/>
</dbReference>
<organism evidence="6 7">
    <name type="scientific">Prauserella shujinwangii</name>
    <dbReference type="NCBI Taxonomy" id="1453103"/>
    <lineage>
        <taxon>Bacteria</taxon>
        <taxon>Bacillati</taxon>
        <taxon>Actinomycetota</taxon>
        <taxon>Actinomycetes</taxon>
        <taxon>Pseudonocardiales</taxon>
        <taxon>Pseudonocardiaceae</taxon>
        <taxon>Prauserella</taxon>
    </lineage>
</organism>
<dbReference type="Pfam" id="PF00440">
    <property type="entry name" value="TetR_N"/>
    <property type="match status" value="1"/>
</dbReference>
<dbReference type="InterPro" id="IPR001647">
    <property type="entry name" value="HTH_TetR"/>
</dbReference>
<dbReference type="GO" id="GO:0003677">
    <property type="term" value="F:DNA binding"/>
    <property type="evidence" value="ECO:0007669"/>
    <property type="project" value="UniProtKB-UniRule"/>
</dbReference>
<evidence type="ECO:0000256" key="3">
    <source>
        <dbReference type="ARBA" id="ARBA00023163"/>
    </source>
</evidence>
<evidence type="ECO:0000313" key="6">
    <source>
        <dbReference type="EMBL" id="PRX44306.1"/>
    </source>
</evidence>
<comment type="caution">
    <text evidence="6">The sequence shown here is derived from an EMBL/GenBank/DDBJ whole genome shotgun (WGS) entry which is preliminary data.</text>
</comment>
<gene>
    <name evidence="6" type="ORF">B0I33_112184</name>
</gene>
<dbReference type="OrthoDB" id="9805134at2"/>
<dbReference type="InterPro" id="IPR009057">
    <property type="entry name" value="Homeodomain-like_sf"/>
</dbReference>
<evidence type="ECO:0000256" key="1">
    <source>
        <dbReference type="ARBA" id="ARBA00023015"/>
    </source>
</evidence>
<dbReference type="RefSeq" id="WP_106181612.1">
    <property type="nucleotide sequence ID" value="NZ_PVNH01000012.1"/>
</dbReference>
<dbReference type="PROSITE" id="PS50977">
    <property type="entry name" value="HTH_TETR_2"/>
    <property type="match status" value="1"/>
</dbReference>
<dbReference type="InterPro" id="IPR011075">
    <property type="entry name" value="TetR_C"/>
</dbReference>
<dbReference type="PANTHER" id="PTHR47506">
    <property type="entry name" value="TRANSCRIPTIONAL REGULATORY PROTEIN"/>
    <property type="match status" value="1"/>
</dbReference>
<accession>A0A2T0LMJ9</accession>
<keyword evidence="1" id="KW-0805">Transcription regulation</keyword>